<evidence type="ECO:0000259" key="3">
    <source>
        <dbReference type="PROSITE" id="PS50894"/>
    </source>
</evidence>
<dbReference type="SMART" id="SM00073">
    <property type="entry name" value="HPT"/>
    <property type="match status" value="1"/>
</dbReference>
<feature type="modified residue" description="Phosphohistidine" evidence="2">
    <location>
        <position position="54"/>
    </location>
</feature>
<feature type="domain" description="HPt" evidence="3">
    <location>
        <begin position="15"/>
        <end position="115"/>
    </location>
</feature>
<organism evidence="4 5">
    <name type="scientific">Limnobacter thiooxidans</name>
    <dbReference type="NCBI Taxonomy" id="131080"/>
    <lineage>
        <taxon>Bacteria</taxon>
        <taxon>Pseudomonadati</taxon>
        <taxon>Pseudomonadota</taxon>
        <taxon>Betaproteobacteria</taxon>
        <taxon>Burkholderiales</taxon>
        <taxon>Burkholderiaceae</taxon>
        <taxon>Limnobacter</taxon>
    </lineage>
</organism>
<evidence type="ECO:0000313" key="4">
    <source>
        <dbReference type="EMBL" id="BET25547.1"/>
    </source>
</evidence>
<dbReference type="SUPFAM" id="SSF47226">
    <property type="entry name" value="Histidine-containing phosphotransfer domain, HPT domain"/>
    <property type="match status" value="1"/>
</dbReference>
<proteinExistence type="predicted"/>
<dbReference type="RefSeq" id="WP_130556914.1">
    <property type="nucleotide sequence ID" value="NZ_AP028947.1"/>
</dbReference>
<dbReference type="Gene3D" id="1.20.120.160">
    <property type="entry name" value="HPT domain"/>
    <property type="match status" value="1"/>
</dbReference>
<reference evidence="4 5" key="1">
    <citation type="submission" date="2023-10" db="EMBL/GenBank/DDBJ databases">
        <title>Complete Genome Sequence of Limnobacter thiooxidans CS-K2T, Isolated from freshwater lake sediments in Bavaria, Germany.</title>
        <authorList>
            <person name="Naruki M."/>
            <person name="Watanabe A."/>
            <person name="Warashina T."/>
            <person name="Morita T."/>
            <person name="Arakawa K."/>
        </authorList>
    </citation>
    <scope>NUCLEOTIDE SEQUENCE [LARGE SCALE GENOMIC DNA]</scope>
    <source>
        <strain evidence="4 5">CS-K2</strain>
    </source>
</reference>
<dbReference type="KEGG" id="lto:RGQ30_10480"/>
<dbReference type="InterPro" id="IPR036641">
    <property type="entry name" value="HPT_dom_sf"/>
</dbReference>
<dbReference type="AlphaFoldDB" id="A0AA86IY48"/>
<evidence type="ECO:0000256" key="2">
    <source>
        <dbReference type="PROSITE-ProRule" id="PRU00110"/>
    </source>
</evidence>
<dbReference type="Proteomes" id="UP001329151">
    <property type="component" value="Chromosome"/>
</dbReference>
<evidence type="ECO:0000256" key="1">
    <source>
        <dbReference type="ARBA" id="ARBA00023012"/>
    </source>
</evidence>
<evidence type="ECO:0000313" key="5">
    <source>
        <dbReference type="Proteomes" id="UP001329151"/>
    </source>
</evidence>
<dbReference type="EMBL" id="AP028947">
    <property type="protein sequence ID" value="BET25547.1"/>
    <property type="molecule type" value="Genomic_DNA"/>
</dbReference>
<dbReference type="InterPro" id="IPR008207">
    <property type="entry name" value="Sig_transdc_His_kin_Hpt_dom"/>
</dbReference>
<dbReference type="GO" id="GO:0004672">
    <property type="term" value="F:protein kinase activity"/>
    <property type="evidence" value="ECO:0007669"/>
    <property type="project" value="UniProtKB-ARBA"/>
</dbReference>
<keyword evidence="2" id="KW-0597">Phosphoprotein</keyword>
<name>A0AA86IY48_9BURK</name>
<protein>
    <recommendedName>
        <fullName evidence="3">HPt domain-containing protein</fullName>
    </recommendedName>
</protein>
<dbReference type="PROSITE" id="PS50894">
    <property type="entry name" value="HPT"/>
    <property type="match status" value="1"/>
</dbReference>
<dbReference type="Pfam" id="PF01627">
    <property type="entry name" value="Hpt"/>
    <property type="match status" value="1"/>
</dbReference>
<dbReference type="GO" id="GO:0000160">
    <property type="term" value="P:phosphorelay signal transduction system"/>
    <property type="evidence" value="ECO:0007669"/>
    <property type="project" value="UniProtKB-KW"/>
</dbReference>
<gene>
    <name evidence="4" type="ORF">RGQ30_10480</name>
</gene>
<accession>A0AA86IY48</accession>
<keyword evidence="5" id="KW-1185">Reference proteome</keyword>
<sequence length="116" mass="12447">MHYDPSAALARIDKDTGLMTLLITVFIKECPKYISKLQAACDNQDLHALGDAAHNVKGASAAIGLDVASSLAEELEVACRQSGVKSIASFETSTARLVDILTQCPEFLNVWIKSNP</sequence>
<keyword evidence="1" id="KW-0902">Two-component regulatory system</keyword>
<dbReference type="CDD" id="cd00088">
    <property type="entry name" value="HPT"/>
    <property type="match status" value="1"/>
</dbReference>